<keyword evidence="2" id="KW-1185">Reference proteome</keyword>
<reference evidence="2" key="1">
    <citation type="journal article" date="2023" name="Front. Plant Sci.">
        <title>Chromosomal-level genome assembly of Melastoma candidum provides insights into trichome evolution.</title>
        <authorList>
            <person name="Zhong Y."/>
            <person name="Wu W."/>
            <person name="Sun C."/>
            <person name="Zou P."/>
            <person name="Liu Y."/>
            <person name="Dai S."/>
            <person name="Zhou R."/>
        </authorList>
    </citation>
    <scope>NUCLEOTIDE SEQUENCE [LARGE SCALE GENOMIC DNA]</scope>
</reference>
<dbReference type="EMBL" id="CM042884">
    <property type="protein sequence ID" value="KAI4368824.1"/>
    <property type="molecule type" value="Genomic_DNA"/>
</dbReference>
<evidence type="ECO:0000313" key="1">
    <source>
        <dbReference type="EMBL" id="KAI4368824.1"/>
    </source>
</evidence>
<dbReference type="Proteomes" id="UP001057402">
    <property type="component" value="Chromosome 5"/>
</dbReference>
<name>A0ACB9QTU4_9MYRT</name>
<gene>
    <name evidence="1" type="ORF">MLD38_017339</name>
</gene>
<accession>A0ACB9QTU4</accession>
<comment type="caution">
    <text evidence="1">The sequence shown here is derived from an EMBL/GenBank/DDBJ whole genome shotgun (WGS) entry which is preliminary data.</text>
</comment>
<sequence length="105" mass="10907">MGLPGDDLVLIQKPKKAGEPYVITVNCPDKTGLGCDICRIILDFGLSITKGGEFQCSASGQLVIVAWPSFFSLVCSAGAATLLQDILDVAVGLEIEGAILGIGIR</sequence>
<protein>
    <submittedName>
        <fullName evidence="1">Uncharacterized protein</fullName>
    </submittedName>
</protein>
<proteinExistence type="predicted"/>
<organism evidence="1 2">
    <name type="scientific">Melastoma candidum</name>
    <dbReference type="NCBI Taxonomy" id="119954"/>
    <lineage>
        <taxon>Eukaryota</taxon>
        <taxon>Viridiplantae</taxon>
        <taxon>Streptophyta</taxon>
        <taxon>Embryophyta</taxon>
        <taxon>Tracheophyta</taxon>
        <taxon>Spermatophyta</taxon>
        <taxon>Magnoliopsida</taxon>
        <taxon>eudicotyledons</taxon>
        <taxon>Gunneridae</taxon>
        <taxon>Pentapetalae</taxon>
        <taxon>rosids</taxon>
        <taxon>malvids</taxon>
        <taxon>Myrtales</taxon>
        <taxon>Melastomataceae</taxon>
        <taxon>Melastomatoideae</taxon>
        <taxon>Melastomateae</taxon>
        <taxon>Melastoma</taxon>
    </lineage>
</organism>
<evidence type="ECO:0000313" key="2">
    <source>
        <dbReference type="Proteomes" id="UP001057402"/>
    </source>
</evidence>